<evidence type="ECO:0000313" key="2">
    <source>
        <dbReference type="Proteomes" id="UP000054721"/>
    </source>
</evidence>
<keyword evidence="2" id="KW-1185">Reference proteome</keyword>
<name>A0A0V1LE69_9BILA</name>
<dbReference type="Proteomes" id="UP000054721">
    <property type="component" value="Unassembled WGS sequence"/>
</dbReference>
<dbReference type="AlphaFoldDB" id="A0A0V1LE69"/>
<organism evidence="1 2">
    <name type="scientific">Trichinella nativa</name>
    <dbReference type="NCBI Taxonomy" id="6335"/>
    <lineage>
        <taxon>Eukaryota</taxon>
        <taxon>Metazoa</taxon>
        <taxon>Ecdysozoa</taxon>
        <taxon>Nematoda</taxon>
        <taxon>Enoplea</taxon>
        <taxon>Dorylaimia</taxon>
        <taxon>Trichinellida</taxon>
        <taxon>Trichinellidae</taxon>
        <taxon>Trichinella</taxon>
    </lineage>
</organism>
<protein>
    <submittedName>
        <fullName evidence="1">Uncharacterized protein</fullName>
    </submittedName>
</protein>
<comment type="caution">
    <text evidence="1">The sequence shown here is derived from an EMBL/GenBank/DDBJ whole genome shotgun (WGS) entry which is preliminary data.</text>
</comment>
<evidence type="ECO:0000313" key="1">
    <source>
        <dbReference type="EMBL" id="KRZ57833.1"/>
    </source>
</evidence>
<gene>
    <name evidence="1" type="ORF">T02_8435</name>
</gene>
<accession>A0A0V1LE69</accession>
<dbReference type="EMBL" id="JYDW01000067">
    <property type="protein sequence ID" value="KRZ57833.1"/>
    <property type="molecule type" value="Genomic_DNA"/>
</dbReference>
<sequence length="87" mass="10126">MVHPYVTTCTSTWCQRYWEKQFGIRLTQPKRVLLGMEFFDSGDSDIIWEQWFNGTGRNAGFSGSTAIKRRSSFISKLKNCAFLCMTR</sequence>
<proteinExistence type="predicted"/>
<reference evidence="1 2" key="1">
    <citation type="submission" date="2015-05" db="EMBL/GenBank/DDBJ databases">
        <title>Evolution of Trichinella species and genotypes.</title>
        <authorList>
            <person name="Korhonen P.K."/>
            <person name="Edoardo P."/>
            <person name="Giuseppe L.R."/>
            <person name="Gasser R.B."/>
        </authorList>
    </citation>
    <scope>NUCLEOTIDE SEQUENCE [LARGE SCALE GENOMIC DNA]</scope>
    <source>
        <strain evidence="1">ISS10</strain>
    </source>
</reference>